<evidence type="ECO:0000313" key="2">
    <source>
        <dbReference type="EMBL" id="OQA53109.1"/>
    </source>
</evidence>
<gene>
    <name evidence="2" type="ORF">BWY43_00182</name>
</gene>
<sequence>MSENKIISLIDKDIHLVAEDIIYVFRLLVAFIFIVVGFIGIIFPVIPDWPLLVVGVVIMDTSGKLRMKILERIPGKYRKTVRKILFIFNKKQHEVAEGRR</sequence>
<evidence type="ECO:0008006" key="3">
    <source>
        <dbReference type="Google" id="ProtNLM"/>
    </source>
</evidence>
<organism evidence="2">
    <name type="scientific">candidate division WS2 bacterium ADurb.Bin280</name>
    <dbReference type="NCBI Taxonomy" id="1852829"/>
    <lineage>
        <taxon>Bacteria</taxon>
        <taxon>candidate division WS2</taxon>
    </lineage>
</organism>
<name>A0A1V5SEY9_9BACT</name>
<dbReference type="EMBL" id="MWBO01000010">
    <property type="protein sequence ID" value="OQA53109.1"/>
    <property type="molecule type" value="Genomic_DNA"/>
</dbReference>
<reference evidence="2" key="1">
    <citation type="submission" date="2017-02" db="EMBL/GenBank/DDBJ databases">
        <title>Delving into the versatile metabolic prowess of the omnipresent phylum Bacteroidetes.</title>
        <authorList>
            <person name="Nobu M.K."/>
            <person name="Mei R."/>
            <person name="Narihiro T."/>
            <person name="Kuroda K."/>
            <person name="Liu W.-T."/>
        </authorList>
    </citation>
    <scope>NUCLEOTIDE SEQUENCE</scope>
    <source>
        <strain evidence="2">ADurb.Bin280</strain>
    </source>
</reference>
<keyword evidence="1" id="KW-1133">Transmembrane helix</keyword>
<comment type="caution">
    <text evidence="2">The sequence shown here is derived from an EMBL/GenBank/DDBJ whole genome shotgun (WGS) entry which is preliminary data.</text>
</comment>
<accession>A0A1V5SEY9</accession>
<keyword evidence="1" id="KW-0812">Transmembrane</keyword>
<dbReference type="Proteomes" id="UP000485367">
    <property type="component" value="Unassembled WGS sequence"/>
</dbReference>
<proteinExistence type="predicted"/>
<protein>
    <recommendedName>
        <fullName evidence="3">Transmembrane protein (PGPGW)</fullName>
    </recommendedName>
</protein>
<dbReference type="AlphaFoldDB" id="A0A1V5SEY9"/>
<keyword evidence="1" id="KW-0472">Membrane</keyword>
<evidence type="ECO:0000256" key="1">
    <source>
        <dbReference type="SAM" id="Phobius"/>
    </source>
</evidence>
<feature type="transmembrane region" description="Helical" evidence="1">
    <location>
        <begin position="21"/>
        <end position="43"/>
    </location>
</feature>